<reference evidence="1" key="1">
    <citation type="submission" date="2020-02" db="EMBL/GenBank/DDBJ databases">
        <authorList>
            <person name="Meier V. D."/>
        </authorList>
    </citation>
    <scope>NUCLEOTIDE SEQUENCE</scope>
    <source>
        <strain evidence="1">AVDCRST_MAG06</strain>
    </source>
</reference>
<name>A0A6J4NGK6_9ACTN</name>
<sequence>MPPLGVLGPPESLSGLTTSRCPMWSRPDDLAELVSGLARFVS</sequence>
<proteinExistence type="predicted"/>
<evidence type="ECO:0000313" key="1">
    <source>
        <dbReference type="EMBL" id="CAA9384657.1"/>
    </source>
</evidence>
<organism evidence="1">
    <name type="scientific">uncultured Nocardioides sp</name>
    <dbReference type="NCBI Taxonomy" id="198441"/>
    <lineage>
        <taxon>Bacteria</taxon>
        <taxon>Bacillati</taxon>
        <taxon>Actinomycetota</taxon>
        <taxon>Actinomycetes</taxon>
        <taxon>Propionibacteriales</taxon>
        <taxon>Nocardioidaceae</taxon>
        <taxon>Nocardioides</taxon>
        <taxon>environmental samples</taxon>
    </lineage>
</organism>
<dbReference type="RefSeq" id="WP_295657650.1">
    <property type="nucleotide sequence ID" value="NZ_CADCUP010000080.1"/>
</dbReference>
<gene>
    <name evidence="1" type="ORF">AVDCRST_MAG06-1187</name>
</gene>
<dbReference type="EMBL" id="CADCUP010000080">
    <property type="protein sequence ID" value="CAA9384657.1"/>
    <property type="molecule type" value="Genomic_DNA"/>
</dbReference>
<dbReference type="AlphaFoldDB" id="A0A6J4NGK6"/>
<protein>
    <submittedName>
        <fullName evidence="1">Uncharacterized protein</fullName>
    </submittedName>
</protein>
<accession>A0A6J4NGK6</accession>